<keyword evidence="7" id="KW-0106">Calcium</keyword>
<feature type="binding site" evidence="7">
    <location>
        <position position="218"/>
    </location>
    <ligand>
        <name>Zn(2+)</name>
        <dbReference type="ChEBI" id="CHEBI:29105"/>
        <label>1</label>
    </ligand>
</feature>
<dbReference type="InterPro" id="IPR001818">
    <property type="entry name" value="Pept_M10_metallopeptidase"/>
</dbReference>
<dbReference type="GO" id="GO:0006508">
    <property type="term" value="P:proteolysis"/>
    <property type="evidence" value="ECO:0007669"/>
    <property type="project" value="UniProtKB-KW"/>
</dbReference>
<dbReference type="InterPro" id="IPR006026">
    <property type="entry name" value="Peptidase_Metallo"/>
</dbReference>
<dbReference type="GO" id="GO:0031012">
    <property type="term" value="C:extracellular matrix"/>
    <property type="evidence" value="ECO:0007669"/>
    <property type="project" value="InterPro"/>
</dbReference>
<evidence type="ECO:0000313" key="10">
    <source>
        <dbReference type="Proteomes" id="UP000250235"/>
    </source>
</evidence>
<feature type="binding site" evidence="7">
    <location>
        <position position="162"/>
    </location>
    <ligand>
        <name>Ca(2+)</name>
        <dbReference type="ChEBI" id="CHEBI:29108"/>
        <label>1</label>
    </ligand>
</feature>
<feature type="domain" description="Peptidase metallopeptidase" evidence="8">
    <location>
        <begin position="143"/>
        <end position="296"/>
    </location>
</feature>
<keyword evidence="5 7" id="KW-0862">Zinc</keyword>
<accession>A0A2Z7APZ2</accession>
<evidence type="ECO:0000256" key="7">
    <source>
        <dbReference type="PIRSR" id="PIRSR621190-2"/>
    </source>
</evidence>
<feature type="binding site" evidence="7">
    <location>
        <position position="256"/>
    </location>
    <ligand>
        <name>Zn(2+)</name>
        <dbReference type="ChEBI" id="CHEBI:29105"/>
        <label>2</label>
        <note>catalytic</note>
    </ligand>
</feature>
<comment type="similarity">
    <text evidence="1">Belongs to the peptidase M10A family. Matrix metalloproteinases (MMPs) subfamily.</text>
</comment>
<evidence type="ECO:0000313" key="9">
    <source>
        <dbReference type="EMBL" id="KZV21272.1"/>
    </source>
</evidence>
<evidence type="ECO:0000256" key="2">
    <source>
        <dbReference type="ARBA" id="ARBA00022670"/>
    </source>
</evidence>
<keyword evidence="2" id="KW-0645">Protease</keyword>
<feature type="binding site" evidence="7">
    <location>
        <position position="213"/>
    </location>
    <ligand>
        <name>Ca(2+)</name>
        <dbReference type="ChEBI" id="CHEBI:29108"/>
        <label>3</label>
    </ligand>
</feature>
<dbReference type="OrthoDB" id="902933at2759"/>
<dbReference type="Pfam" id="PF00413">
    <property type="entry name" value="Peptidase_M10"/>
    <property type="match status" value="1"/>
</dbReference>
<dbReference type="AlphaFoldDB" id="A0A2Z7APZ2"/>
<feature type="binding site" evidence="7">
    <location>
        <position position="192"/>
    </location>
    <ligand>
        <name>Ca(2+)</name>
        <dbReference type="ChEBI" id="CHEBI:29108"/>
        <label>2</label>
    </ligand>
</feature>
<dbReference type="InterPro" id="IPR002477">
    <property type="entry name" value="Peptidoglycan-bd-like"/>
</dbReference>
<gene>
    <name evidence="9" type="ORF">F511_25675</name>
</gene>
<keyword evidence="4" id="KW-0378">Hydrolase</keyword>
<evidence type="ECO:0000256" key="3">
    <source>
        <dbReference type="ARBA" id="ARBA00022723"/>
    </source>
</evidence>
<feature type="binding site" evidence="7">
    <location>
        <position position="270"/>
    </location>
    <ligand>
        <name>Zn(2+)</name>
        <dbReference type="ChEBI" id="CHEBI:29105"/>
        <label>2</label>
        <note>catalytic</note>
    </ligand>
</feature>
<evidence type="ECO:0000259" key="8">
    <source>
        <dbReference type="SMART" id="SM00235"/>
    </source>
</evidence>
<feature type="binding site" evidence="7">
    <location>
        <position position="228"/>
    </location>
    <ligand>
        <name>Zn(2+)</name>
        <dbReference type="ChEBI" id="CHEBI:29105"/>
        <label>1</label>
    </ligand>
</feature>
<dbReference type="InterPro" id="IPR024079">
    <property type="entry name" value="MetalloPept_cat_dom_sf"/>
</dbReference>
<sequence>MLGRSSRYDSREGLKASARPPELHAYSLVVLALDDVGSADGEVLGPRVPSGELRRGDKAELVHKLKKHLIYLGYLGTDNLGIENNFDRHLKHAIEKYQEFYGLNVTGIVDMNTITSLRKPRCGFPDFLNPQAHSKSLYSFYPGNPKWTKTQLRYYIVPTTPDPCIPPIEEALYEWQRVTPFRFPIAGNSFPDIKFSFQCGQHGECAEAFYPESRSIAHASPPPDGKIHFNAYMRWSTAGDADAFDIKTTAMHDIGHALGLMHSAVEDSIMFSQLAPGVTRNIHADDIEGIRVLYEF</sequence>
<dbReference type="InterPro" id="IPR021190">
    <property type="entry name" value="Pept_M10A"/>
</dbReference>
<dbReference type="InterPro" id="IPR036365">
    <property type="entry name" value="PGBD-like_sf"/>
</dbReference>
<protein>
    <submittedName>
        <fullName evidence="9">Metalloendoprotein 1</fullName>
    </submittedName>
</protein>
<name>A0A2Z7APZ2_9LAMI</name>
<feature type="binding site" evidence="7">
    <location>
        <position position="202"/>
    </location>
    <ligand>
        <name>Zn(2+)</name>
        <dbReference type="ChEBI" id="CHEBI:29105"/>
        <label>1</label>
    </ligand>
</feature>
<dbReference type="SUPFAM" id="SSF55486">
    <property type="entry name" value="Metalloproteases ('zincins'), catalytic domain"/>
    <property type="match status" value="1"/>
</dbReference>
<comment type="cofactor">
    <cofactor evidence="7">
        <name>Ca(2+)</name>
        <dbReference type="ChEBI" id="CHEBI:29108"/>
    </cofactor>
    <text evidence="7">Can bind about 5 Ca(2+) ions per subunit.</text>
</comment>
<dbReference type="GO" id="GO:0030574">
    <property type="term" value="P:collagen catabolic process"/>
    <property type="evidence" value="ECO:0007669"/>
    <property type="project" value="TreeGrafter"/>
</dbReference>
<evidence type="ECO:0000256" key="6">
    <source>
        <dbReference type="ARBA" id="ARBA00023049"/>
    </source>
</evidence>
<dbReference type="PANTHER" id="PTHR10201:SF213">
    <property type="entry name" value="METALLOENDOPROTEINASE 2-MMP-LIKE"/>
    <property type="match status" value="1"/>
</dbReference>
<feature type="binding site" description="in inhibited form" evidence="7">
    <location>
        <position position="122"/>
    </location>
    <ligand>
        <name>Zn(2+)</name>
        <dbReference type="ChEBI" id="CHEBI:29105"/>
        <label>2</label>
        <note>catalytic</note>
    </ligand>
</feature>
<dbReference type="Pfam" id="PF01471">
    <property type="entry name" value="PG_binding_1"/>
    <property type="match status" value="1"/>
</dbReference>
<keyword evidence="6" id="KW-0482">Metalloprotease</keyword>
<proteinExistence type="inferred from homology"/>
<evidence type="ECO:0000256" key="5">
    <source>
        <dbReference type="ARBA" id="ARBA00022833"/>
    </source>
</evidence>
<dbReference type="GO" id="GO:0030198">
    <property type="term" value="P:extracellular matrix organization"/>
    <property type="evidence" value="ECO:0007669"/>
    <property type="project" value="TreeGrafter"/>
</dbReference>
<reference evidence="9 10" key="1">
    <citation type="journal article" date="2015" name="Proc. Natl. Acad. Sci. U.S.A.">
        <title>The resurrection genome of Boea hygrometrica: A blueprint for survival of dehydration.</title>
        <authorList>
            <person name="Xiao L."/>
            <person name="Yang G."/>
            <person name="Zhang L."/>
            <person name="Yang X."/>
            <person name="Zhao S."/>
            <person name="Ji Z."/>
            <person name="Zhou Q."/>
            <person name="Hu M."/>
            <person name="Wang Y."/>
            <person name="Chen M."/>
            <person name="Xu Y."/>
            <person name="Jin H."/>
            <person name="Xiao X."/>
            <person name="Hu G."/>
            <person name="Bao F."/>
            <person name="Hu Y."/>
            <person name="Wan P."/>
            <person name="Li L."/>
            <person name="Deng X."/>
            <person name="Kuang T."/>
            <person name="Xiang C."/>
            <person name="Zhu J.K."/>
            <person name="Oliver M.J."/>
            <person name="He Y."/>
        </authorList>
    </citation>
    <scope>NUCLEOTIDE SEQUENCE [LARGE SCALE GENOMIC DNA]</scope>
    <source>
        <strain evidence="10">cv. XS01</strain>
    </source>
</reference>
<dbReference type="GO" id="GO:0004222">
    <property type="term" value="F:metalloendopeptidase activity"/>
    <property type="evidence" value="ECO:0007669"/>
    <property type="project" value="InterPro"/>
</dbReference>
<keyword evidence="10" id="KW-1185">Reference proteome</keyword>
<keyword evidence="3 7" id="KW-0479">Metal-binding</keyword>
<feature type="binding site" evidence="7">
    <location>
        <position position="262"/>
    </location>
    <ligand>
        <name>Zn(2+)</name>
        <dbReference type="ChEBI" id="CHEBI:29105"/>
        <label>2</label>
        <note>catalytic</note>
    </ligand>
</feature>
<feature type="binding site" evidence="7">
    <location>
        <position position="252"/>
    </location>
    <ligand>
        <name>Zn(2+)</name>
        <dbReference type="ChEBI" id="CHEBI:29105"/>
        <label>2</label>
        <note>catalytic</note>
    </ligand>
</feature>
<evidence type="ECO:0000256" key="1">
    <source>
        <dbReference type="ARBA" id="ARBA00009614"/>
    </source>
</evidence>
<dbReference type="PRINTS" id="PR00138">
    <property type="entry name" value="MATRIXIN"/>
</dbReference>
<comment type="cofactor">
    <cofactor evidence="7">
        <name>Zn(2+)</name>
        <dbReference type="ChEBI" id="CHEBI:29105"/>
    </cofactor>
    <text evidence="7">Binds 2 Zn(2+) ions per subunit.</text>
</comment>
<evidence type="ECO:0000256" key="4">
    <source>
        <dbReference type="ARBA" id="ARBA00022801"/>
    </source>
</evidence>
<dbReference type="SUPFAM" id="SSF47090">
    <property type="entry name" value="PGBD-like"/>
    <property type="match status" value="1"/>
</dbReference>
<dbReference type="EMBL" id="KV014910">
    <property type="protein sequence ID" value="KZV21272.1"/>
    <property type="molecule type" value="Genomic_DNA"/>
</dbReference>
<dbReference type="Gene3D" id="3.40.390.10">
    <property type="entry name" value="Collagenase (Catalytic Domain)"/>
    <property type="match status" value="1"/>
</dbReference>
<dbReference type="SMART" id="SM00235">
    <property type="entry name" value="ZnMc"/>
    <property type="match status" value="1"/>
</dbReference>
<dbReference type="PANTHER" id="PTHR10201">
    <property type="entry name" value="MATRIX METALLOPROTEINASE"/>
    <property type="match status" value="1"/>
</dbReference>
<organism evidence="9 10">
    <name type="scientific">Dorcoceras hygrometricum</name>
    <dbReference type="NCBI Taxonomy" id="472368"/>
    <lineage>
        <taxon>Eukaryota</taxon>
        <taxon>Viridiplantae</taxon>
        <taxon>Streptophyta</taxon>
        <taxon>Embryophyta</taxon>
        <taxon>Tracheophyta</taxon>
        <taxon>Spermatophyta</taxon>
        <taxon>Magnoliopsida</taxon>
        <taxon>eudicotyledons</taxon>
        <taxon>Gunneridae</taxon>
        <taxon>Pentapetalae</taxon>
        <taxon>asterids</taxon>
        <taxon>lamiids</taxon>
        <taxon>Lamiales</taxon>
        <taxon>Gesneriaceae</taxon>
        <taxon>Didymocarpoideae</taxon>
        <taxon>Trichosporeae</taxon>
        <taxon>Loxocarpinae</taxon>
        <taxon>Dorcoceras</taxon>
    </lineage>
</organism>
<dbReference type="GO" id="GO:0008270">
    <property type="term" value="F:zinc ion binding"/>
    <property type="evidence" value="ECO:0007669"/>
    <property type="project" value="InterPro"/>
</dbReference>
<dbReference type="Proteomes" id="UP000250235">
    <property type="component" value="Unassembled WGS sequence"/>
</dbReference>